<keyword evidence="7 13" id="KW-0276">Fatty acid metabolism</keyword>
<comment type="cofactor">
    <cofactor evidence="13">
        <name>Zn(2+)</name>
        <dbReference type="ChEBI" id="CHEBI:29105"/>
    </cofactor>
    <text evidence="13">Binds 1 zinc ion per subunit.</text>
</comment>
<feature type="binding site" evidence="13">
    <location>
        <position position="33"/>
    </location>
    <ligand>
        <name>Zn(2+)</name>
        <dbReference type="ChEBI" id="CHEBI:29105"/>
    </ligand>
</feature>
<feature type="binding site" evidence="13">
    <location>
        <position position="30"/>
    </location>
    <ligand>
        <name>Zn(2+)</name>
        <dbReference type="ChEBI" id="CHEBI:29105"/>
    </ligand>
</feature>
<comment type="pathway">
    <text evidence="13">Lipid metabolism; malonyl-CoA biosynthesis; malonyl-CoA from acetyl-CoA: step 1/1.</text>
</comment>
<evidence type="ECO:0000256" key="8">
    <source>
        <dbReference type="ARBA" id="ARBA00022833"/>
    </source>
</evidence>
<gene>
    <name evidence="13" type="primary">accD</name>
    <name evidence="15" type="ORF">J3U87_14770</name>
</gene>
<keyword evidence="3 13" id="KW-0808">Transferase</keyword>
<evidence type="ECO:0000256" key="1">
    <source>
        <dbReference type="ARBA" id="ARBA00004496"/>
    </source>
</evidence>
<dbReference type="InterPro" id="IPR041010">
    <property type="entry name" value="Znf-ACC"/>
</dbReference>
<evidence type="ECO:0000256" key="9">
    <source>
        <dbReference type="ARBA" id="ARBA00022840"/>
    </source>
</evidence>
<evidence type="ECO:0000256" key="3">
    <source>
        <dbReference type="ARBA" id="ARBA00022679"/>
    </source>
</evidence>
<dbReference type="PROSITE" id="PS50980">
    <property type="entry name" value="COA_CT_NTER"/>
    <property type="match status" value="1"/>
</dbReference>
<dbReference type="GO" id="GO:0008270">
    <property type="term" value="F:zinc ion binding"/>
    <property type="evidence" value="ECO:0007669"/>
    <property type="project" value="UniProtKB-UniRule"/>
</dbReference>
<evidence type="ECO:0000256" key="7">
    <source>
        <dbReference type="ARBA" id="ARBA00022832"/>
    </source>
</evidence>
<keyword evidence="8 13" id="KW-0862">Zinc</keyword>
<dbReference type="KEGG" id="scor:J3U87_14770"/>
<proteinExistence type="inferred from homology"/>
<dbReference type="GO" id="GO:0006633">
    <property type="term" value="P:fatty acid biosynthetic process"/>
    <property type="evidence" value="ECO:0007669"/>
    <property type="project" value="UniProtKB-KW"/>
</dbReference>
<dbReference type="NCBIfam" id="TIGR00515">
    <property type="entry name" value="accD"/>
    <property type="match status" value="1"/>
</dbReference>
<dbReference type="PANTHER" id="PTHR42995">
    <property type="entry name" value="ACETYL-COENZYME A CARBOXYLASE CARBOXYL TRANSFERASE SUBUNIT BETA, CHLOROPLASTIC"/>
    <property type="match status" value="1"/>
</dbReference>
<dbReference type="HAMAP" id="MF_01395">
    <property type="entry name" value="AcetylCoA_CT_beta"/>
    <property type="match status" value="1"/>
</dbReference>
<evidence type="ECO:0000256" key="4">
    <source>
        <dbReference type="ARBA" id="ARBA00022723"/>
    </source>
</evidence>
<dbReference type="Gene3D" id="3.90.226.10">
    <property type="entry name" value="2-enoyl-CoA Hydratase, Chain A, domain 1"/>
    <property type="match status" value="1"/>
</dbReference>
<dbReference type="Pfam" id="PF17848">
    <property type="entry name" value="Zn_ribbon_ACC"/>
    <property type="match status" value="1"/>
</dbReference>
<dbReference type="GO" id="GO:0003989">
    <property type="term" value="F:acetyl-CoA carboxylase activity"/>
    <property type="evidence" value="ECO:0007669"/>
    <property type="project" value="InterPro"/>
</dbReference>
<dbReference type="GO" id="GO:0005524">
    <property type="term" value="F:ATP binding"/>
    <property type="evidence" value="ECO:0007669"/>
    <property type="project" value="UniProtKB-KW"/>
</dbReference>
<evidence type="ECO:0000256" key="2">
    <source>
        <dbReference type="ARBA" id="ARBA00022516"/>
    </source>
</evidence>
<sequence>MMSWFIKKSAPIRRTNDKKVEIPKGLWEKCPACKEIIYRQELDRNDSVCPKCGYHFRISPAERFNRLFDDEKFQVLFNDVQPQDPLGFKAVKRYKDQLKSLEKRGFQEEAVWVARGHIGGIESVVGIMDFSFLGGSMGSVVGEKITRGIEAATEEGLPVIIFSCSGGARMMEGAISLMQMAKISSALAYLSKKRLPFISVLTDPTTGGVTASYAMLGDLNIAEPKALIGFAGPRVIQQTIKQELPPGFQRSEFLLEHGMLDAIVKRSELKEKITKYLRFFNFTYQD</sequence>
<evidence type="ECO:0000256" key="11">
    <source>
        <dbReference type="ARBA" id="ARBA00023160"/>
    </source>
</evidence>
<dbReference type="UniPathway" id="UPA00655">
    <property type="reaction ID" value="UER00711"/>
</dbReference>
<dbReference type="GO" id="GO:0009317">
    <property type="term" value="C:acetyl-CoA carboxylase complex"/>
    <property type="evidence" value="ECO:0007669"/>
    <property type="project" value="InterPro"/>
</dbReference>
<dbReference type="SUPFAM" id="SSF52096">
    <property type="entry name" value="ClpP/crotonase"/>
    <property type="match status" value="1"/>
</dbReference>
<dbReference type="AlphaFoldDB" id="A0A8A4TY24"/>
<organism evidence="15 16">
    <name type="scientific">Sulfidibacter corallicola</name>
    <dbReference type="NCBI Taxonomy" id="2818388"/>
    <lineage>
        <taxon>Bacteria</taxon>
        <taxon>Pseudomonadati</taxon>
        <taxon>Acidobacteriota</taxon>
        <taxon>Holophagae</taxon>
        <taxon>Acanthopleuribacterales</taxon>
        <taxon>Acanthopleuribacteraceae</taxon>
        <taxon>Sulfidibacter</taxon>
    </lineage>
</organism>
<keyword evidence="2 13" id="KW-0444">Lipid biosynthesis</keyword>
<keyword evidence="9 13" id="KW-0067">ATP-binding</keyword>
<dbReference type="Pfam" id="PF01039">
    <property type="entry name" value="Carboxyl_trans"/>
    <property type="match status" value="1"/>
</dbReference>
<comment type="subcellular location">
    <subcellularLocation>
        <location evidence="1 13">Cytoplasm</location>
    </subcellularLocation>
</comment>
<evidence type="ECO:0000256" key="10">
    <source>
        <dbReference type="ARBA" id="ARBA00023098"/>
    </source>
</evidence>
<dbReference type="InterPro" id="IPR034733">
    <property type="entry name" value="AcCoA_carboxyl_beta"/>
</dbReference>
<keyword evidence="16" id="KW-1185">Reference proteome</keyword>
<comment type="subunit">
    <text evidence="13">Acetyl-CoA carboxylase is a heterohexamer composed of biotin carboxyl carrier protein (AccB), biotin carboxylase (AccC) and two subunits each of ACCase subunit alpha (AccA) and ACCase subunit beta (AccD).</text>
</comment>
<keyword evidence="4 13" id="KW-0479">Metal-binding</keyword>
<keyword evidence="15" id="KW-0436">Ligase</keyword>
<evidence type="ECO:0000313" key="15">
    <source>
        <dbReference type="EMBL" id="QTD54400.1"/>
    </source>
</evidence>
<dbReference type="InterPro" id="IPR011762">
    <property type="entry name" value="COA_CT_N"/>
</dbReference>
<dbReference type="InterPro" id="IPR000438">
    <property type="entry name" value="Acetyl_CoA_COase_Trfase_b_su"/>
</dbReference>
<comment type="catalytic activity">
    <reaction evidence="13">
        <text>N(6)-carboxybiotinyl-L-lysyl-[protein] + acetyl-CoA = N(6)-biotinyl-L-lysyl-[protein] + malonyl-CoA</text>
        <dbReference type="Rhea" id="RHEA:54728"/>
        <dbReference type="Rhea" id="RHEA-COMP:10505"/>
        <dbReference type="Rhea" id="RHEA-COMP:10506"/>
        <dbReference type="ChEBI" id="CHEBI:57288"/>
        <dbReference type="ChEBI" id="CHEBI:57384"/>
        <dbReference type="ChEBI" id="CHEBI:83144"/>
        <dbReference type="ChEBI" id="CHEBI:83145"/>
        <dbReference type="EC" id="2.1.3.15"/>
    </reaction>
</comment>
<dbReference type="Proteomes" id="UP000663929">
    <property type="component" value="Chromosome"/>
</dbReference>
<keyword evidence="6 13" id="KW-0863">Zinc-finger</keyword>
<dbReference type="GO" id="GO:0016743">
    <property type="term" value="F:carboxyl- or carbamoyltransferase activity"/>
    <property type="evidence" value="ECO:0007669"/>
    <property type="project" value="UniProtKB-UniRule"/>
</dbReference>
<dbReference type="EC" id="2.1.3.15" evidence="13"/>
<evidence type="ECO:0000256" key="5">
    <source>
        <dbReference type="ARBA" id="ARBA00022741"/>
    </source>
</evidence>
<keyword evidence="10 13" id="KW-0443">Lipid metabolism</keyword>
<feature type="binding site" evidence="13">
    <location>
        <position position="49"/>
    </location>
    <ligand>
        <name>Zn(2+)</name>
        <dbReference type="ChEBI" id="CHEBI:29105"/>
    </ligand>
</feature>
<keyword evidence="5 13" id="KW-0547">Nucleotide-binding</keyword>
<keyword evidence="11 13" id="KW-0275">Fatty acid biosynthesis</keyword>
<protein>
    <recommendedName>
        <fullName evidence="13">Acetyl-coenzyme A carboxylase carboxyl transferase subunit beta</fullName>
        <shortName evidence="13">ACCase subunit beta</shortName>
        <shortName evidence="13">Acetyl-CoA carboxylase carboxyltransferase subunit beta</shortName>
        <ecNumber evidence="13">2.1.3.15</ecNumber>
    </recommendedName>
</protein>
<name>A0A8A4TY24_SULCO</name>
<comment type="similarity">
    <text evidence="13">Belongs to the AccD/PCCB family.</text>
</comment>
<dbReference type="InterPro" id="IPR029045">
    <property type="entry name" value="ClpP/crotonase-like_dom_sf"/>
</dbReference>
<evidence type="ECO:0000259" key="14">
    <source>
        <dbReference type="PROSITE" id="PS50980"/>
    </source>
</evidence>
<dbReference type="PANTHER" id="PTHR42995:SF5">
    <property type="entry name" value="ACETYL-COENZYME A CARBOXYLASE CARBOXYL TRANSFERASE SUBUNIT BETA, CHLOROPLASTIC"/>
    <property type="match status" value="1"/>
</dbReference>
<feature type="domain" description="CoA carboxyltransferase N-terminal" evidence="14">
    <location>
        <begin position="26"/>
        <end position="286"/>
    </location>
</feature>
<dbReference type="GO" id="GO:2001295">
    <property type="term" value="P:malonyl-CoA biosynthetic process"/>
    <property type="evidence" value="ECO:0007669"/>
    <property type="project" value="UniProtKB-UniRule"/>
</dbReference>
<dbReference type="PRINTS" id="PR01070">
    <property type="entry name" value="ACCCTRFRASEB"/>
</dbReference>
<feature type="zinc finger region" description="C4-type" evidence="13">
    <location>
        <begin position="30"/>
        <end position="52"/>
    </location>
</feature>
<evidence type="ECO:0000256" key="6">
    <source>
        <dbReference type="ARBA" id="ARBA00022771"/>
    </source>
</evidence>
<evidence type="ECO:0000313" key="16">
    <source>
        <dbReference type="Proteomes" id="UP000663929"/>
    </source>
</evidence>
<evidence type="ECO:0000256" key="12">
    <source>
        <dbReference type="ARBA" id="ARBA00025280"/>
    </source>
</evidence>
<reference evidence="15" key="1">
    <citation type="submission" date="2021-03" db="EMBL/GenBank/DDBJ databases">
        <title>Acanthopleuribacteraceae sp. M133.</title>
        <authorList>
            <person name="Wang G."/>
        </authorList>
    </citation>
    <scope>NUCLEOTIDE SEQUENCE</scope>
    <source>
        <strain evidence="15">M133</strain>
    </source>
</reference>
<feature type="binding site" evidence="13">
    <location>
        <position position="52"/>
    </location>
    <ligand>
        <name>Zn(2+)</name>
        <dbReference type="ChEBI" id="CHEBI:29105"/>
    </ligand>
</feature>
<comment type="function">
    <text evidence="12 13">Component of the acetyl coenzyme A carboxylase (ACC) complex. Biotin carboxylase (BC) catalyzes the carboxylation of biotin on its carrier protein (BCCP) and then the CO(2) group is transferred by the transcarboxylase to acetyl-CoA to form malonyl-CoA.</text>
</comment>
<accession>A0A8A4TY24</accession>
<dbReference type="EMBL" id="CP071793">
    <property type="protein sequence ID" value="QTD54400.1"/>
    <property type="molecule type" value="Genomic_DNA"/>
</dbReference>
<keyword evidence="13" id="KW-0963">Cytoplasm</keyword>
<evidence type="ECO:0000256" key="13">
    <source>
        <dbReference type="HAMAP-Rule" id="MF_01395"/>
    </source>
</evidence>